<dbReference type="InterPro" id="IPR006121">
    <property type="entry name" value="HMA_dom"/>
</dbReference>
<gene>
    <name evidence="3" type="ORF">CAL28_12530</name>
</gene>
<sequence length="66" mass="7109">MVLQYQVPDMSCDHCVKAITRAVTEALPGAAVRVELSDHRVTVTGTEDKPTVERAIRGAGYTPTPV</sequence>
<comment type="caution">
    <text evidence="3">The sequence shown here is derived from an EMBL/GenBank/DDBJ whole genome shotgun (WGS) entry which is preliminary data.</text>
</comment>
<dbReference type="AlphaFoldDB" id="A0A261UN45"/>
<dbReference type="PROSITE" id="PS01047">
    <property type="entry name" value="HMA_1"/>
    <property type="match status" value="1"/>
</dbReference>
<dbReference type="InterPro" id="IPR017969">
    <property type="entry name" value="Heavy-metal-associated_CS"/>
</dbReference>
<protein>
    <submittedName>
        <fullName evidence="3">Heavy metal transporter</fullName>
    </submittedName>
</protein>
<evidence type="ECO:0000259" key="2">
    <source>
        <dbReference type="PROSITE" id="PS50846"/>
    </source>
</evidence>
<proteinExistence type="predicted"/>
<name>A0A261UN45_9BORD</name>
<evidence type="ECO:0000256" key="1">
    <source>
        <dbReference type="ARBA" id="ARBA00022723"/>
    </source>
</evidence>
<dbReference type="PROSITE" id="PS50846">
    <property type="entry name" value="HMA_2"/>
    <property type="match status" value="1"/>
</dbReference>
<feature type="domain" description="HMA" evidence="2">
    <location>
        <begin position="1"/>
        <end position="64"/>
    </location>
</feature>
<dbReference type="OrthoDB" id="9813965at2"/>
<dbReference type="Proteomes" id="UP000215767">
    <property type="component" value="Unassembled WGS sequence"/>
</dbReference>
<evidence type="ECO:0000313" key="4">
    <source>
        <dbReference type="Proteomes" id="UP000215767"/>
    </source>
</evidence>
<keyword evidence="4" id="KW-1185">Reference proteome</keyword>
<dbReference type="GO" id="GO:0046872">
    <property type="term" value="F:metal ion binding"/>
    <property type="evidence" value="ECO:0007669"/>
    <property type="project" value="UniProtKB-KW"/>
</dbReference>
<dbReference type="InterPro" id="IPR036163">
    <property type="entry name" value="HMA_dom_sf"/>
</dbReference>
<organism evidence="3 4">
    <name type="scientific">Bordetella genomosp. 11</name>
    <dbReference type="NCBI Taxonomy" id="1416808"/>
    <lineage>
        <taxon>Bacteria</taxon>
        <taxon>Pseudomonadati</taxon>
        <taxon>Pseudomonadota</taxon>
        <taxon>Betaproteobacteria</taxon>
        <taxon>Burkholderiales</taxon>
        <taxon>Alcaligenaceae</taxon>
        <taxon>Bordetella</taxon>
    </lineage>
</organism>
<accession>A0A261UN45</accession>
<reference evidence="4" key="1">
    <citation type="submission" date="2017-05" db="EMBL/GenBank/DDBJ databases">
        <title>Complete and WGS of Bordetella genogroups.</title>
        <authorList>
            <person name="Spilker T."/>
            <person name="Lipuma J."/>
        </authorList>
    </citation>
    <scope>NUCLEOTIDE SEQUENCE [LARGE SCALE GENOMIC DNA]</scope>
    <source>
        <strain evidence="4">AU8856</strain>
    </source>
</reference>
<dbReference type="SUPFAM" id="SSF55008">
    <property type="entry name" value="HMA, heavy metal-associated domain"/>
    <property type="match status" value="1"/>
</dbReference>
<dbReference type="EMBL" id="NEVS01000004">
    <property type="protein sequence ID" value="OZI63314.1"/>
    <property type="molecule type" value="Genomic_DNA"/>
</dbReference>
<keyword evidence="1" id="KW-0479">Metal-binding</keyword>
<dbReference type="CDD" id="cd00371">
    <property type="entry name" value="HMA"/>
    <property type="match status" value="1"/>
</dbReference>
<evidence type="ECO:0000313" key="3">
    <source>
        <dbReference type="EMBL" id="OZI63314.1"/>
    </source>
</evidence>
<dbReference type="Gene3D" id="3.30.70.100">
    <property type="match status" value="1"/>
</dbReference>
<dbReference type="Pfam" id="PF00403">
    <property type="entry name" value="HMA"/>
    <property type="match status" value="1"/>
</dbReference>